<dbReference type="Pfam" id="PF03646">
    <property type="entry name" value="FlaG"/>
    <property type="match status" value="1"/>
</dbReference>
<dbReference type="Proteomes" id="UP000001235">
    <property type="component" value="Chromosome"/>
</dbReference>
<dbReference type="OrthoDB" id="8565152at2"/>
<dbReference type="KEGG" id="gca:Galf_1078"/>
<keyword evidence="2" id="KW-0282">Flagellum</keyword>
<dbReference type="eggNOG" id="COG1334">
    <property type="taxonomic scope" value="Bacteria"/>
</dbReference>
<dbReference type="STRING" id="395494.Galf_1078"/>
<dbReference type="EMBL" id="CP002159">
    <property type="protein sequence ID" value="ADL55108.1"/>
    <property type="molecule type" value="Genomic_DNA"/>
</dbReference>
<protein>
    <submittedName>
        <fullName evidence="2">Flagellar protein FlaG protein</fullName>
    </submittedName>
</protein>
<dbReference type="Gene3D" id="3.30.160.170">
    <property type="entry name" value="FlaG-like"/>
    <property type="match status" value="1"/>
</dbReference>
<reference evidence="2 3" key="1">
    <citation type="submission" date="2010-08" db="EMBL/GenBank/DDBJ databases">
        <title>Complete sequence of Gallionella capsiferriformans ES-2.</title>
        <authorList>
            <consortium name="US DOE Joint Genome Institute"/>
            <person name="Lucas S."/>
            <person name="Copeland A."/>
            <person name="Lapidus A."/>
            <person name="Cheng J.-F."/>
            <person name="Bruce D."/>
            <person name="Goodwin L."/>
            <person name="Pitluck S."/>
            <person name="Chertkov O."/>
            <person name="Davenport K.W."/>
            <person name="Detter J.C."/>
            <person name="Han C."/>
            <person name="Tapia R."/>
            <person name="Land M."/>
            <person name="Hauser L."/>
            <person name="Chang Y.-J."/>
            <person name="Jeffries C."/>
            <person name="Kyrpides N."/>
            <person name="Ivanova N."/>
            <person name="Mikhailova N."/>
            <person name="Shelobolina E.S."/>
            <person name="Picardal F."/>
            <person name="Roden E."/>
            <person name="Emerson D."/>
            <person name="Woyke T."/>
        </authorList>
    </citation>
    <scope>NUCLEOTIDE SEQUENCE [LARGE SCALE GENOMIC DNA]</scope>
    <source>
        <strain evidence="2 3">ES-2</strain>
    </source>
</reference>
<dbReference type="SUPFAM" id="SSF160214">
    <property type="entry name" value="FlaG-like"/>
    <property type="match status" value="1"/>
</dbReference>
<dbReference type="InterPro" id="IPR035924">
    <property type="entry name" value="FlaG-like_sf"/>
</dbReference>
<keyword evidence="2" id="KW-0969">Cilium</keyword>
<name>D9SF11_GALCS</name>
<keyword evidence="3" id="KW-1185">Reference proteome</keyword>
<accession>D9SF11</accession>
<dbReference type="PANTHER" id="PTHR37166">
    <property type="entry name" value="PROTEIN FLAG"/>
    <property type="match status" value="1"/>
</dbReference>
<dbReference type="RefSeq" id="WP_013293048.1">
    <property type="nucleotide sequence ID" value="NC_014394.1"/>
</dbReference>
<dbReference type="PANTHER" id="PTHR37166:SF1">
    <property type="entry name" value="PROTEIN FLAG"/>
    <property type="match status" value="1"/>
</dbReference>
<organism evidence="2 3">
    <name type="scientific">Gallionella capsiferriformans (strain ES-2)</name>
    <name type="common">Gallionella ferruginea capsiferriformans (strain ES-2)</name>
    <dbReference type="NCBI Taxonomy" id="395494"/>
    <lineage>
        <taxon>Bacteria</taxon>
        <taxon>Pseudomonadati</taxon>
        <taxon>Pseudomonadota</taxon>
        <taxon>Betaproteobacteria</taxon>
        <taxon>Nitrosomonadales</taxon>
        <taxon>Gallionellaceae</taxon>
        <taxon>Gallionella</taxon>
    </lineage>
</organism>
<dbReference type="AlphaFoldDB" id="D9SF11"/>
<keyword evidence="2" id="KW-0966">Cell projection</keyword>
<gene>
    <name evidence="2" type="ordered locus">Galf_1078</name>
</gene>
<feature type="region of interest" description="Disordered" evidence="1">
    <location>
        <begin position="1"/>
        <end position="23"/>
    </location>
</feature>
<feature type="compositionally biased region" description="Polar residues" evidence="1">
    <location>
        <begin position="1"/>
        <end position="10"/>
    </location>
</feature>
<evidence type="ECO:0000313" key="2">
    <source>
        <dbReference type="EMBL" id="ADL55108.1"/>
    </source>
</evidence>
<evidence type="ECO:0000256" key="1">
    <source>
        <dbReference type="SAM" id="MobiDB-lite"/>
    </source>
</evidence>
<dbReference type="InterPro" id="IPR005186">
    <property type="entry name" value="FlaG"/>
</dbReference>
<sequence>MLIQPSNSPIQAPVARPSGDTPRIAVQTPQVYDTPSQASVQQPSQEQIKSAVTSINQAMLQSNQSLEFSIDSSTKIPVMRMKDSNTGETIRQYPTEQALAIARSIDQFQPGLLFTQKA</sequence>
<evidence type="ECO:0000313" key="3">
    <source>
        <dbReference type="Proteomes" id="UP000001235"/>
    </source>
</evidence>
<dbReference type="HOGENOM" id="CLU_120910_4_4_4"/>
<proteinExistence type="predicted"/>